<name>A0ACB9SQB2_HOLOL</name>
<protein>
    <submittedName>
        <fullName evidence="1">Madf domain transcription factor</fullName>
    </submittedName>
</protein>
<keyword evidence="2" id="KW-1185">Reference proteome</keyword>
<organism evidence="1 2">
    <name type="scientific">Holotrichia oblita</name>
    <name type="common">Chafer beetle</name>
    <dbReference type="NCBI Taxonomy" id="644536"/>
    <lineage>
        <taxon>Eukaryota</taxon>
        <taxon>Metazoa</taxon>
        <taxon>Ecdysozoa</taxon>
        <taxon>Arthropoda</taxon>
        <taxon>Hexapoda</taxon>
        <taxon>Insecta</taxon>
        <taxon>Pterygota</taxon>
        <taxon>Neoptera</taxon>
        <taxon>Endopterygota</taxon>
        <taxon>Coleoptera</taxon>
        <taxon>Polyphaga</taxon>
        <taxon>Scarabaeiformia</taxon>
        <taxon>Scarabaeidae</taxon>
        <taxon>Melolonthinae</taxon>
        <taxon>Holotrichia</taxon>
    </lineage>
</organism>
<proteinExistence type="predicted"/>
<dbReference type="EMBL" id="CM043022">
    <property type="protein sequence ID" value="KAI4457313.1"/>
    <property type="molecule type" value="Genomic_DNA"/>
</dbReference>
<comment type="caution">
    <text evidence="1">The sequence shown here is derived from an EMBL/GenBank/DDBJ whole genome shotgun (WGS) entry which is preliminary data.</text>
</comment>
<reference evidence="1" key="1">
    <citation type="submission" date="2022-04" db="EMBL/GenBank/DDBJ databases">
        <title>Chromosome-scale genome assembly of Holotrichia oblita Faldermann.</title>
        <authorList>
            <person name="Rongchong L."/>
        </authorList>
    </citation>
    <scope>NUCLEOTIDE SEQUENCE</scope>
    <source>
        <strain evidence="1">81SQS9</strain>
    </source>
</reference>
<accession>A0ACB9SQB2</accession>
<dbReference type="Proteomes" id="UP001056778">
    <property type="component" value="Chromosome 8"/>
</dbReference>
<evidence type="ECO:0000313" key="1">
    <source>
        <dbReference type="EMBL" id="KAI4457313.1"/>
    </source>
</evidence>
<sequence>MDIEKLILLVFERKPLWDVKSKSYHNRDVARKLWREIAEEYTCEGCKANWQNLRDNFRREPAKFLNTPTGSAALDDTISLWKYYKQLWFLVDVFSSRKMQTNIPPVSSQLPELADADISTQALEDEIMAPANTIDTDGYINNGPVDTQ</sequence>
<gene>
    <name evidence="1" type="ORF">MML48_8g00019923</name>
</gene>
<evidence type="ECO:0000313" key="2">
    <source>
        <dbReference type="Proteomes" id="UP001056778"/>
    </source>
</evidence>